<reference evidence="5 6" key="1">
    <citation type="submission" date="2020-07" db="EMBL/GenBank/DDBJ databases">
        <title>Gai3-2, isolated from salt lake.</title>
        <authorList>
            <person name="Cui H."/>
            <person name="Shi X."/>
        </authorList>
    </citation>
    <scope>NUCLEOTIDE SEQUENCE [LARGE SCALE GENOMIC DNA]</scope>
    <source>
        <strain evidence="5 6">Gai3-2</strain>
    </source>
</reference>
<dbReference type="InterPro" id="IPR007050">
    <property type="entry name" value="HTH_bacterioopsin"/>
</dbReference>
<evidence type="ECO:0000259" key="3">
    <source>
        <dbReference type="Pfam" id="PF04967"/>
    </source>
</evidence>
<evidence type="ECO:0000256" key="1">
    <source>
        <dbReference type="ARBA" id="ARBA00023015"/>
    </source>
</evidence>
<dbReference type="InterPro" id="IPR031803">
    <property type="entry name" value="BAT_GAF/HTH-assoc"/>
</dbReference>
<dbReference type="KEGG" id="halg:HUG10_05975"/>
<dbReference type="AlphaFoldDB" id="A0A7D5KWR6"/>
<feature type="domain" description="HTH bat-type" evidence="3">
    <location>
        <begin position="159"/>
        <end position="205"/>
    </location>
</feature>
<feature type="domain" description="Bacterioopsin transcriptional activator GAF and HTH associated" evidence="4">
    <location>
        <begin position="15"/>
        <end position="151"/>
    </location>
</feature>
<gene>
    <name evidence="5" type="ORF">HUG10_05975</name>
</gene>
<evidence type="ECO:0000313" key="6">
    <source>
        <dbReference type="Proteomes" id="UP000509750"/>
    </source>
</evidence>
<protein>
    <submittedName>
        <fullName evidence="5">Helix-turn-helix domain-containing protein</fullName>
    </submittedName>
</protein>
<dbReference type="PANTHER" id="PTHR34236">
    <property type="entry name" value="DIMETHYL SULFOXIDE REDUCTASE TRANSCRIPTIONAL ACTIVATOR"/>
    <property type="match status" value="1"/>
</dbReference>
<dbReference type="Pfam" id="PF15915">
    <property type="entry name" value="BAT"/>
    <property type="match status" value="1"/>
</dbReference>
<organism evidence="5 6">
    <name type="scientific">Halorarum halophilum</name>
    <dbReference type="NCBI Taxonomy" id="2743090"/>
    <lineage>
        <taxon>Archaea</taxon>
        <taxon>Methanobacteriati</taxon>
        <taxon>Methanobacteriota</taxon>
        <taxon>Stenosarchaea group</taxon>
        <taxon>Halobacteria</taxon>
        <taxon>Halobacteriales</taxon>
        <taxon>Haloferacaceae</taxon>
        <taxon>Halorarum</taxon>
    </lineage>
</organism>
<keyword evidence="6" id="KW-1185">Reference proteome</keyword>
<dbReference type="RefSeq" id="WP_179168693.1">
    <property type="nucleotide sequence ID" value="NZ_CP058529.1"/>
</dbReference>
<proteinExistence type="predicted"/>
<name>A0A7D5KWR6_9EURY</name>
<evidence type="ECO:0000313" key="5">
    <source>
        <dbReference type="EMBL" id="QLG27118.1"/>
    </source>
</evidence>
<keyword evidence="2" id="KW-0804">Transcription</keyword>
<dbReference type="OrthoDB" id="156233at2157"/>
<evidence type="ECO:0000259" key="4">
    <source>
        <dbReference type="Pfam" id="PF15915"/>
    </source>
</evidence>
<dbReference type="Pfam" id="PF04967">
    <property type="entry name" value="HTH_10"/>
    <property type="match status" value="1"/>
</dbReference>
<keyword evidence="1" id="KW-0805">Transcription regulation</keyword>
<dbReference type="Proteomes" id="UP000509750">
    <property type="component" value="Chromosome"/>
</dbReference>
<sequence>MSEASSIVTLALPPEEFVLHRTLREIPDARFVFEQLAHRCSERELPFVWVRGARSAPLKATLSTDPDVERATLLSESASESLYWIDWNTTVPVVLRSLLRTSGSLLNLTGTREGWSFRILYPSRSHVSAAVDALHADAITFDVTSIRAVDGKAGAKYGLTAKQWEAMQLADRLGYFSVPRETNLTDVAAELGISHQAFSARLRRGFASLVGRALALEPSSFRVPKSRNRDLSDASR</sequence>
<dbReference type="GeneID" id="56028362"/>
<evidence type="ECO:0000256" key="2">
    <source>
        <dbReference type="ARBA" id="ARBA00023163"/>
    </source>
</evidence>
<dbReference type="PANTHER" id="PTHR34236:SF1">
    <property type="entry name" value="DIMETHYL SULFOXIDE REDUCTASE TRANSCRIPTIONAL ACTIVATOR"/>
    <property type="match status" value="1"/>
</dbReference>
<accession>A0A7D5KWR6</accession>
<dbReference type="EMBL" id="CP058529">
    <property type="protein sequence ID" value="QLG27118.1"/>
    <property type="molecule type" value="Genomic_DNA"/>
</dbReference>